<dbReference type="InterPro" id="IPR010160">
    <property type="entry name" value="CRISPR-assoc_prot_Cmr5"/>
</dbReference>
<keyword evidence="3" id="KW-0963">Cytoplasm</keyword>
<dbReference type="InterPro" id="IPR023101">
    <property type="entry name" value="AF1862-like_dom_sf"/>
</dbReference>
<reference evidence="6" key="1">
    <citation type="submission" date="2019-10" db="EMBL/GenBank/DDBJ databases">
        <title>Metagenomic sequencing of thiosulfate-disproportionating enrichment culture.</title>
        <authorList>
            <person name="Umezawa K."/>
            <person name="Kojima H."/>
            <person name="Fukui M."/>
        </authorList>
    </citation>
    <scope>NUCLEOTIDE SEQUENCE</scope>
    <source>
        <strain evidence="6">45J</strain>
    </source>
</reference>
<evidence type="ECO:0000256" key="3">
    <source>
        <dbReference type="ARBA" id="ARBA00022490"/>
    </source>
</evidence>
<evidence type="ECO:0000256" key="5">
    <source>
        <dbReference type="ARBA" id="ARBA00030001"/>
    </source>
</evidence>
<comment type="similarity">
    <text evidence="2">Belongs to the CRISPR system Cmr5 family.</text>
</comment>
<name>A0A5J4L864_9ZZZZ</name>
<dbReference type="GO" id="GO:0005737">
    <property type="term" value="C:cytoplasm"/>
    <property type="evidence" value="ECO:0007669"/>
    <property type="project" value="UniProtKB-SubCell"/>
</dbReference>
<dbReference type="Gene3D" id="1.10.520.30">
    <property type="entry name" value="AF1862-like domain"/>
    <property type="match status" value="1"/>
</dbReference>
<dbReference type="CDD" id="cd09749">
    <property type="entry name" value="Cmr5_III-B"/>
    <property type="match status" value="1"/>
</dbReference>
<dbReference type="NCBIfam" id="TIGR01881">
    <property type="entry name" value="cas_Cmr5"/>
    <property type="match status" value="1"/>
</dbReference>
<evidence type="ECO:0000313" key="6">
    <source>
        <dbReference type="EMBL" id="GER94329.1"/>
    </source>
</evidence>
<sequence>MTDNNLTIQKSIERQRAAFAYKCAEAGKSITKSKEYKAYVKNIPMLIKTNGIGATFAFVKAKSEADVDKSGYAYKLIYEQTTEWLKQEPKGLIYEKLNNTDMVKALVELDSDKYRAVTNEVLALFVWLKRFAEGLIEGEK</sequence>
<dbReference type="Pfam" id="PF09701">
    <property type="entry name" value="Cas_Cmr5"/>
    <property type="match status" value="1"/>
</dbReference>
<keyword evidence="4" id="KW-0051">Antiviral defense</keyword>
<evidence type="ECO:0000256" key="4">
    <source>
        <dbReference type="ARBA" id="ARBA00023118"/>
    </source>
</evidence>
<dbReference type="GO" id="GO:0051607">
    <property type="term" value="P:defense response to virus"/>
    <property type="evidence" value="ECO:0007669"/>
    <property type="project" value="UniProtKB-KW"/>
</dbReference>
<comment type="subcellular location">
    <subcellularLocation>
        <location evidence="1">Cytoplasm</location>
    </subcellularLocation>
</comment>
<dbReference type="EMBL" id="BLAB01000001">
    <property type="protein sequence ID" value="GER94329.1"/>
    <property type="molecule type" value="Genomic_DNA"/>
</dbReference>
<evidence type="ECO:0000256" key="1">
    <source>
        <dbReference type="ARBA" id="ARBA00004496"/>
    </source>
</evidence>
<dbReference type="AlphaFoldDB" id="A0A5J4L864"/>
<comment type="caution">
    <text evidence="6">The sequence shown here is derived from an EMBL/GenBank/DDBJ whole genome shotgun (WGS) entry which is preliminary data.</text>
</comment>
<organism evidence="6">
    <name type="scientific">hot springs metagenome</name>
    <dbReference type="NCBI Taxonomy" id="433727"/>
    <lineage>
        <taxon>unclassified sequences</taxon>
        <taxon>metagenomes</taxon>
        <taxon>ecological metagenomes</taxon>
    </lineage>
</organism>
<protein>
    <recommendedName>
        <fullName evidence="5">CRISPR type III-B/RAMP module-associated protein Cmr5</fullName>
    </recommendedName>
</protein>
<gene>
    <name evidence="6" type="ORF">A45J_2090</name>
</gene>
<proteinExistence type="inferred from homology"/>
<dbReference type="SUPFAM" id="SSF158568">
    <property type="entry name" value="AF1862-like"/>
    <property type="match status" value="1"/>
</dbReference>
<evidence type="ECO:0000256" key="2">
    <source>
        <dbReference type="ARBA" id="ARBA00006161"/>
    </source>
</evidence>
<accession>A0A5J4L864</accession>